<dbReference type="AlphaFoldDB" id="V5WFC4"/>
<dbReference type="RefSeq" id="WP_024267271.1">
    <property type="nucleotide sequence ID" value="NC_023035.1"/>
</dbReference>
<evidence type="ECO:0000313" key="1">
    <source>
        <dbReference type="EMBL" id="AHC14340.1"/>
    </source>
</evidence>
<dbReference type="PATRIC" id="fig|1307761.3.peg.921"/>
<dbReference type="STRING" id="1307761.L21SP2_0920"/>
<name>V5WFC4_9SPIO</name>
<dbReference type="SUPFAM" id="SSF52540">
    <property type="entry name" value="P-loop containing nucleoside triphosphate hydrolases"/>
    <property type="match status" value="1"/>
</dbReference>
<dbReference type="InterPro" id="IPR050238">
    <property type="entry name" value="DNA_Rep/Repair_Clamp_Loader"/>
</dbReference>
<protein>
    <recommendedName>
        <fullName evidence="3">DNA-directed DNA polymerase</fullName>
    </recommendedName>
</protein>
<proteinExistence type="predicted"/>
<accession>V5WFC4</accession>
<dbReference type="InterPro" id="IPR027417">
    <property type="entry name" value="P-loop_NTPase"/>
</dbReference>
<organism evidence="1 2">
    <name type="scientific">Salinispira pacifica</name>
    <dbReference type="NCBI Taxonomy" id="1307761"/>
    <lineage>
        <taxon>Bacteria</taxon>
        <taxon>Pseudomonadati</taxon>
        <taxon>Spirochaetota</taxon>
        <taxon>Spirochaetia</taxon>
        <taxon>Spirochaetales</taxon>
        <taxon>Spirochaetaceae</taxon>
        <taxon>Salinispira</taxon>
    </lineage>
</organism>
<evidence type="ECO:0000313" key="2">
    <source>
        <dbReference type="Proteomes" id="UP000018680"/>
    </source>
</evidence>
<dbReference type="EMBL" id="CP006939">
    <property type="protein sequence ID" value="AHC14340.1"/>
    <property type="molecule type" value="Genomic_DNA"/>
</dbReference>
<dbReference type="PANTHER" id="PTHR11669:SF8">
    <property type="entry name" value="DNA POLYMERASE III SUBUNIT DELTA"/>
    <property type="match status" value="1"/>
</dbReference>
<dbReference type="KEGG" id="slr:L21SP2_0920"/>
<dbReference type="PANTHER" id="PTHR11669">
    <property type="entry name" value="REPLICATION FACTOR C / DNA POLYMERASE III GAMMA-TAU SUBUNIT"/>
    <property type="match status" value="1"/>
</dbReference>
<dbReference type="GO" id="GO:0006261">
    <property type="term" value="P:DNA-templated DNA replication"/>
    <property type="evidence" value="ECO:0007669"/>
    <property type="project" value="TreeGrafter"/>
</dbReference>
<keyword evidence="2" id="KW-1185">Reference proteome</keyword>
<dbReference type="HOGENOM" id="CLU_052177_0_0_12"/>
<dbReference type="eggNOG" id="COG0470">
    <property type="taxonomic scope" value="Bacteria"/>
</dbReference>
<dbReference type="Proteomes" id="UP000018680">
    <property type="component" value="Chromosome"/>
</dbReference>
<sequence>MFENILHQKRTVGVLSHDIQSGTLPNSILITGGIHSGKLTAALELVRTLSCSQPDAPWSCGCSSCRQHRLLDSPYLLLTGSRYFADEIRAGAHMLRNRDSLPLRFLFYRNVKKLIRRFDPVLWQDDASKLNKAEKLIEKLEELAAPVHPENGAGEGSVEVPDPDALESLVDEIVKLLPADGVNVDMIRRANYWAHTADTSRIKAVIIENAHEMNDAARNAFLKTLEEPPSSVYFILLSDRPGALIPTIRSRLRQYSLAPRGRSEYQDIISRIYRAEHPGDYSSLQSFFIDCAKGGLEARKHQIELMFTILDAEPSRAIRARDELAEILGSDRSELRRLVILCLDELKEAGVHTSRVHALQRRLEEIHFSSEIYNIPVASALEHGYI</sequence>
<evidence type="ECO:0008006" key="3">
    <source>
        <dbReference type="Google" id="ProtNLM"/>
    </source>
</evidence>
<dbReference type="OrthoDB" id="350329at2"/>
<dbReference type="Pfam" id="PF13177">
    <property type="entry name" value="DNA_pol3_delta2"/>
    <property type="match status" value="1"/>
</dbReference>
<gene>
    <name evidence="1" type="ORF">L21SP2_0920</name>
</gene>
<reference evidence="1 2" key="1">
    <citation type="journal article" date="2015" name="Stand. Genomic Sci.">
        <title>Complete genome sequence and description of Salinispira pacifica gen. nov., sp. nov., a novel spirochaete isolated form a hypersaline microbial mat.</title>
        <authorList>
            <person name="Ben Hania W."/>
            <person name="Joseph M."/>
            <person name="Schumann P."/>
            <person name="Bunk B."/>
            <person name="Fiebig A."/>
            <person name="Sproer C."/>
            <person name="Klenk H.P."/>
            <person name="Fardeau M.L."/>
            <person name="Spring S."/>
        </authorList>
    </citation>
    <scope>NUCLEOTIDE SEQUENCE [LARGE SCALE GENOMIC DNA]</scope>
    <source>
        <strain evidence="1 2">L21-RPul-D2</strain>
    </source>
</reference>
<dbReference type="Gene3D" id="3.40.50.300">
    <property type="entry name" value="P-loop containing nucleotide triphosphate hydrolases"/>
    <property type="match status" value="1"/>
</dbReference>